<feature type="compositionally biased region" description="Pro residues" evidence="1">
    <location>
        <begin position="22"/>
        <end position="32"/>
    </location>
</feature>
<dbReference type="EMBL" id="JAYRBN010000091">
    <property type="protein sequence ID" value="KAL2729816.1"/>
    <property type="molecule type" value="Genomic_DNA"/>
</dbReference>
<keyword evidence="3" id="KW-1185">Reference proteome</keyword>
<reference evidence="2 3" key="1">
    <citation type="journal article" date="2024" name="Ann. Entomol. Soc. Am.">
        <title>Genomic analyses of the southern and eastern yellowjacket wasps (Hymenoptera: Vespidae) reveal evolutionary signatures of social life.</title>
        <authorList>
            <person name="Catto M.A."/>
            <person name="Caine P.B."/>
            <person name="Orr S.E."/>
            <person name="Hunt B.G."/>
            <person name="Goodisman M.A.D."/>
        </authorList>
    </citation>
    <scope>NUCLEOTIDE SEQUENCE [LARGE SCALE GENOMIC DNA]</scope>
    <source>
        <strain evidence="2">232</strain>
        <tissue evidence="2">Head and thorax</tissue>
    </source>
</reference>
<proteinExistence type="predicted"/>
<protein>
    <submittedName>
        <fullName evidence="2">Uncharacterized protein</fullName>
    </submittedName>
</protein>
<dbReference type="AlphaFoldDB" id="A0ABD2BAQ4"/>
<gene>
    <name evidence="2" type="ORF">V1477_015627</name>
</gene>
<organism evidence="2 3">
    <name type="scientific">Vespula maculifrons</name>
    <name type="common">Eastern yellow jacket</name>
    <name type="synonym">Wasp</name>
    <dbReference type="NCBI Taxonomy" id="7453"/>
    <lineage>
        <taxon>Eukaryota</taxon>
        <taxon>Metazoa</taxon>
        <taxon>Ecdysozoa</taxon>
        <taxon>Arthropoda</taxon>
        <taxon>Hexapoda</taxon>
        <taxon>Insecta</taxon>
        <taxon>Pterygota</taxon>
        <taxon>Neoptera</taxon>
        <taxon>Endopterygota</taxon>
        <taxon>Hymenoptera</taxon>
        <taxon>Apocrita</taxon>
        <taxon>Aculeata</taxon>
        <taxon>Vespoidea</taxon>
        <taxon>Vespidae</taxon>
        <taxon>Vespinae</taxon>
        <taxon>Vespula</taxon>
    </lineage>
</organism>
<feature type="compositionally biased region" description="Basic and acidic residues" evidence="1">
    <location>
        <begin position="57"/>
        <end position="73"/>
    </location>
</feature>
<feature type="compositionally biased region" description="Low complexity" evidence="1">
    <location>
        <begin position="33"/>
        <end position="45"/>
    </location>
</feature>
<dbReference type="Proteomes" id="UP001607303">
    <property type="component" value="Unassembled WGS sequence"/>
</dbReference>
<name>A0ABD2BAQ4_VESMC</name>
<evidence type="ECO:0000313" key="2">
    <source>
        <dbReference type="EMBL" id="KAL2729816.1"/>
    </source>
</evidence>
<comment type="caution">
    <text evidence="2">The sequence shown here is derived from an EMBL/GenBank/DDBJ whole genome shotgun (WGS) entry which is preliminary data.</text>
</comment>
<feature type="region of interest" description="Disordered" evidence="1">
    <location>
        <begin position="1"/>
        <end position="73"/>
    </location>
</feature>
<evidence type="ECO:0000313" key="3">
    <source>
        <dbReference type="Proteomes" id="UP001607303"/>
    </source>
</evidence>
<accession>A0ABD2BAQ4</accession>
<sequence>MQKSLLLRLDRGGCAGTRPEPRPAPPAPPAPPASTALSAAKSSSPLGWRRSGSLCRKRVEETGGREGGGREEAMVGGRAVLPRSCAQHFNRFHLRACERGLGMDEKAEEVEEVELEEEVEMVVEATATSRDGGKLCERGRGSSAIYI</sequence>
<evidence type="ECO:0000256" key="1">
    <source>
        <dbReference type="SAM" id="MobiDB-lite"/>
    </source>
</evidence>